<dbReference type="PANTHER" id="PTHR28360">
    <property type="entry name" value="DYNACTIN SUBUNIT 3"/>
    <property type="match status" value="1"/>
</dbReference>
<reference evidence="1" key="1">
    <citation type="submission" date="2021-01" db="EMBL/GenBank/DDBJ databases">
        <title>Metabolic potential, ecology and presence of endohyphal bacteria is reflected in genomic diversity of Mucoromycotina.</title>
        <authorList>
            <person name="Muszewska A."/>
            <person name="Okrasinska A."/>
            <person name="Steczkiewicz K."/>
            <person name="Drgas O."/>
            <person name="Orlowska M."/>
            <person name="Perlinska-Lenart U."/>
            <person name="Aleksandrzak-Piekarczyk T."/>
            <person name="Szatraj K."/>
            <person name="Zielenkiewicz U."/>
            <person name="Pilsyk S."/>
            <person name="Malc E."/>
            <person name="Mieczkowski P."/>
            <person name="Kruszewska J.S."/>
            <person name="Biernat P."/>
            <person name="Pawlowska J."/>
        </authorList>
    </citation>
    <scope>NUCLEOTIDE SEQUENCE</scope>
    <source>
        <strain evidence="1">WA0000018081</strain>
    </source>
</reference>
<dbReference type="OrthoDB" id="16729at2759"/>
<dbReference type="Pfam" id="PF07426">
    <property type="entry name" value="Dynactin_p22"/>
    <property type="match status" value="1"/>
</dbReference>
<organism evidence="1 2">
    <name type="scientific">Thamnidium elegans</name>
    <dbReference type="NCBI Taxonomy" id="101142"/>
    <lineage>
        <taxon>Eukaryota</taxon>
        <taxon>Fungi</taxon>
        <taxon>Fungi incertae sedis</taxon>
        <taxon>Mucoromycota</taxon>
        <taxon>Mucoromycotina</taxon>
        <taxon>Mucoromycetes</taxon>
        <taxon>Mucorales</taxon>
        <taxon>Mucorineae</taxon>
        <taxon>Mucoraceae</taxon>
        <taxon>Thamnidium</taxon>
    </lineage>
</organism>
<evidence type="ECO:0000313" key="1">
    <source>
        <dbReference type="EMBL" id="KAG2237319.1"/>
    </source>
</evidence>
<evidence type="ECO:0000313" key="2">
    <source>
        <dbReference type="Proteomes" id="UP000613177"/>
    </source>
</evidence>
<evidence type="ECO:0008006" key="3">
    <source>
        <dbReference type="Google" id="ProtNLM"/>
    </source>
</evidence>
<accession>A0A8H7SXE2</accession>
<dbReference type="Proteomes" id="UP000613177">
    <property type="component" value="Unassembled WGS sequence"/>
</dbReference>
<gene>
    <name evidence="1" type="ORF">INT48_009052</name>
</gene>
<keyword evidence="2" id="KW-1185">Reference proteome</keyword>
<dbReference type="InterPro" id="IPR009991">
    <property type="entry name" value="DCTN3"/>
</dbReference>
<sequence length="196" mass="22683">MDEHGFEARLRHLEHVLIGQQNAQFSKPTKDNLLKRVNNIHKELDAVYKNNKPIKSFIEKYDVHSKLLNPNTSTYSLEREILAPDVKLELLLTAQDDLEKFAQEVKQVKDLEYVVSGTEFDVVEKLGPELSRLEVSHTDQITKLNDITEQVSQFMERYNGTVNTLSEIFISWDNILTNMETHVTTIERQEINSSVI</sequence>
<protein>
    <recommendedName>
        <fullName evidence="3">Dynactin subunit 3</fullName>
    </recommendedName>
</protein>
<name>A0A8H7SXE2_9FUNG</name>
<comment type="caution">
    <text evidence="1">The sequence shown here is derived from an EMBL/GenBank/DDBJ whole genome shotgun (WGS) entry which is preliminary data.</text>
</comment>
<dbReference type="EMBL" id="JAEPRE010000007">
    <property type="protein sequence ID" value="KAG2237319.1"/>
    <property type="molecule type" value="Genomic_DNA"/>
</dbReference>
<dbReference type="GO" id="GO:0005869">
    <property type="term" value="C:dynactin complex"/>
    <property type="evidence" value="ECO:0007669"/>
    <property type="project" value="InterPro"/>
</dbReference>
<dbReference type="PANTHER" id="PTHR28360:SF1">
    <property type="entry name" value="DYNACTIN SUBUNIT 3"/>
    <property type="match status" value="1"/>
</dbReference>
<proteinExistence type="predicted"/>
<dbReference type="AlphaFoldDB" id="A0A8H7SXE2"/>
<dbReference type="GO" id="GO:0061640">
    <property type="term" value="P:cytoskeleton-dependent cytokinesis"/>
    <property type="evidence" value="ECO:0007669"/>
    <property type="project" value="InterPro"/>
</dbReference>